<dbReference type="KEGG" id="taf:THA_598"/>
<organism evidence="1 2">
    <name type="scientific">Thermosipho africanus (strain TCF52B)</name>
    <dbReference type="NCBI Taxonomy" id="484019"/>
    <lineage>
        <taxon>Bacteria</taxon>
        <taxon>Thermotogati</taxon>
        <taxon>Thermotogota</taxon>
        <taxon>Thermotogae</taxon>
        <taxon>Thermotogales</taxon>
        <taxon>Fervidobacteriaceae</taxon>
        <taxon>Thermosipho</taxon>
    </lineage>
</organism>
<dbReference type="Proteomes" id="UP000002453">
    <property type="component" value="Chromosome"/>
</dbReference>
<proteinExistence type="predicted"/>
<name>B7IG71_THEAB</name>
<dbReference type="EMBL" id="CP001185">
    <property type="protein sequence ID" value="ACJ75085.1"/>
    <property type="molecule type" value="Genomic_DNA"/>
</dbReference>
<dbReference type="STRING" id="484019.THA_598"/>
<evidence type="ECO:0000313" key="1">
    <source>
        <dbReference type="EMBL" id="ACJ75085.1"/>
    </source>
</evidence>
<reference evidence="1 2" key="1">
    <citation type="journal article" date="2009" name="J. Bacteriol.">
        <title>The genome of Thermosipho africanus TCF52B: lateral genetic connections to the Firmicutes and Archaea.</title>
        <authorList>
            <person name="Nesboe C.L."/>
            <person name="Bapteste E."/>
            <person name="Curtis B."/>
            <person name="Dahle H."/>
            <person name="Lopez P."/>
            <person name="Macleod D."/>
            <person name="Dlutek M."/>
            <person name="Bowman S."/>
            <person name="Zhaxybayeva O."/>
            <person name="Birkeland N.-K."/>
            <person name="Doolittle W.F."/>
        </authorList>
    </citation>
    <scope>NUCLEOTIDE SEQUENCE [LARGE SCALE GENOMIC DNA]</scope>
    <source>
        <strain evidence="1 2">TCF52B</strain>
    </source>
</reference>
<dbReference type="AlphaFoldDB" id="B7IG71"/>
<accession>B7IG71</accession>
<evidence type="ECO:0000313" key="2">
    <source>
        <dbReference type="Proteomes" id="UP000002453"/>
    </source>
</evidence>
<sequence length="39" mass="4685">MLKLYNFSDKSLSKNNFTTDKYSQGILSIDTYRMYTKIR</sequence>
<dbReference type="HOGENOM" id="CLU_3318377_0_0_0"/>
<keyword evidence="2" id="KW-1185">Reference proteome</keyword>
<protein>
    <submittedName>
        <fullName evidence="1">Uncharacterized protein</fullName>
    </submittedName>
</protein>
<gene>
    <name evidence="1" type="ordered locus">THA_598</name>
</gene>